<keyword evidence="4" id="KW-1185">Reference proteome</keyword>
<dbReference type="AlphaFoldDB" id="A0A838ZLF2"/>
<evidence type="ECO:0000313" key="4">
    <source>
        <dbReference type="Proteomes" id="UP000552241"/>
    </source>
</evidence>
<protein>
    <submittedName>
        <fullName evidence="3">Uncharacterized protein</fullName>
    </submittedName>
</protein>
<evidence type="ECO:0000256" key="2">
    <source>
        <dbReference type="SAM" id="SignalP"/>
    </source>
</evidence>
<dbReference type="RefSeq" id="WP_182041959.1">
    <property type="nucleotide sequence ID" value="NZ_JACDZE010000001.1"/>
</dbReference>
<proteinExistence type="predicted"/>
<feature type="signal peptide" evidence="2">
    <location>
        <begin position="1"/>
        <end position="18"/>
    </location>
</feature>
<dbReference type="Proteomes" id="UP000552241">
    <property type="component" value="Unassembled WGS sequence"/>
</dbReference>
<feature type="chain" id="PRO_5032703633" evidence="2">
    <location>
        <begin position="19"/>
        <end position="86"/>
    </location>
</feature>
<dbReference type="EMBL" id="JACDZE010000001">
    <property type="protein sequence ID" value="MBA5628356.1"/>
    <property type="molecule type" value="Genomic_DNA"/>
</dbReference>
<keyword evidence="2" id="KW-0732">Signal</keyword>
<gene>
    <name evidence="3" type="ORF">HU137_01065</name>
</gene>
<sequence>MKKFIALFAIAVAPALFAQEKAAVNKVSDAQKIEASKVEKKADANVSTAKTRQNTATAAKGTSVKAAARTTAESEKMNAVREEKAK</sequence>
<feature type="compositionally biased region" description="Basic and acidic residues" evidence="1">
    <location>
        <begin position="72"/>
        <end position="86"/>
    </location>
</feature>
<comment type="caution">
    <text evidence="3">The sequence shown here is derived from an EMBL/GenBank/DDBJ whole genome shotgun (WGS) entry which is preliminary data.</text>
</comment>
<accession>A0A838ZLF2</accession>
<feature type="region of interest" description="Disordered" evidence="1">
    <location>
        <begin position="45"/>
        <end position="86"/>
    </location>
</feature>
<name>A0A838ZLF2_9FLAO</name>
<reference evidence="3 4" key="1">
    <citation type="submission" date="2020-07" db="EMBL/GenBank/DDBJ databases">
        <title>Moheibacter lacus sp. nov., a member of the family Flavobacteriaceae isolated from freshwater lake sediment.</title>
        <authorList>
            <person name="Liu Y."/>
        </authorList>
    </citation>
    <scope>NUCLEOTIDE SEQUENCE [LARGE SCALE GENOMIC DNA]</scope>
    <source>
        <strain evidence="3 4">BDHS18</strain>
    </source>
</reference>
<evidence type="ECO:0000256" key="1">
    <source>
        <dbReference type="SAM" id="MobiDB-lite"/>
    </source>
</evidence>
<evidence type="ECO:0000313" key="3">
    <source>
        <dbReference type="EMBL" id="MBA5628356.1"/>
    </source>
</evidence>
<feature type="compositionally biased region" description="Polar residues" evidence="1">
    <location>
        <begin position="45"/>
        <end position="57"/>
    </location>
</feature>
<organism evidence="3 4">
    <name type="scientific">Moheibacter lacus</name>
    <dbReference type="NCBI Taxonomy" id="2745851"/>
    <lineage>
        <taxon>Bacteria</taxon>
        <taxon>Pseudomonadati</taxon>
        <taxon>Bacteroidota</taxon>
        <taxon>Flavobacteriia</taxon>
        <taxon>Flavobacteriales</taxon>
        <taxon>Weeksellaceae</taxon>
        <taxon>Moheibacter</taxon>
    </lineage>
</organism>